<proteinExistence type="predicted"/>
<evidence type="ECO:0000313" key="2">
    <source>
        <dbReference type="Proteomes" id="UP000288805"/>
    </source>
</evidence>
<organism evidence="1 2">
    <name type="scientific">Vitis vinifera</name>
    <name type="common">Grape</name>
    <dbReference type="NCBI Taxonomy" id="29760"/>
    <lineage>
        <taxon>Eukaryota</taxon>
        <taxon>Viridiplantae</taxon>
        <taxon>Streptophyta</taxon>
        <taxon>Embryophyta</taxon>
        <taxon>Tracheophyta</taxon>
        <taxon>Spermatophyta</taxon>
        <taxon>Magnoliopsida</taxon>
        <taxon>eudicotyledons</taxon>
        <taxon>Gunneridae</taxon>
        <taxon>Pentapetalae</taxon>
        <taxon>rosids</taxon>
        <taxon>Vitales</taxon>
        <taxon>Vitaceae</taxon>
        <taxon>Viteae</taxon>
        <taxon>Vitis</taxon>
    </lineage>
</organism>
<gene>
    <name evidence="1" type="ORF">CK203_060933</name>
</gene>
<comment type="caution">
    <text evidence="1">The sequence shown here is derived from an EMBL/GenBank/DDBJ whole genome shotgun (WGS) entry which is preliminary data.</text>
</comment>
<dbReference type="Proteomes" id="UP000288805">
    <property type="component" value="Unassembled WGS sequence"/>
</dbReference>
<reference evidence="1 2" key="1">
    <citation type="journal article" date="2018" name="PLoS Genet.">
        <title>Population sequencing reveals clonal diversity and ancestral inbreeding in the grapevine cultivar Chardonnay.</title>
        <authorList>
            <person name="Roach M.J."/>
            <person name="Johnson D.L."/>
            <person name="Bohlmann J."/>
            <person name="van Vuuren H.J."/>
            <person name="Jones S.J."/>
            <person name="Pretorius I.S."/>
            <person name="Schmidt S.A."/>
            <person name="Borneman A.R."/>
        </authorList>
    </citation>
    <scope>NUCLEOTIDE SEQUENCE [LARGE SCALE GENOMIC DNA]</scope>
    <source>
        <strain evidence="2">cv. Chardonnay</strain>
        <tissue evidence="1">Leaf</tissue>
    </source>
</reference>
<sequence>MKRIIVGLDIPKEMRVSLVVYMLMDKANIWWETMKRVYEIEFENKEEIEKGSRKWAKVPRGGPSINNRGNKANSMRNILCSMLEGCAAISISASRRPPAAASIAFLAPLVSLTLLPNVVVAPNSARSPDNHYELLDSIFSRVEF</sequence>
<accession>A0A438GGQ0</accession>
<dbReference type="EMBL" id="QGNW01000439">
    <property type="protein sequence ID" value="RVW71374.1"/>
    <property type="molecule type" value="Genomic_DNA"/>
</dbReference>
<protein>
    <submittedName>
        <fullName evidence="1">Uncharacterized protein</fullName>
    </submittedName>
</protein>
<evidence type="ECO:0000313" key="1">
    <source>
        <dbReference type="EMBL" id="RVW71374.1"/>
    </source>
</evidence>
<name>A0A438GGQ0_VITVI</name>
<dbReference type="AlphaFoldDB" id="A0A438GGQ0"/>